<evidence type="ECO:0000313" key="2">
    <source>
        <dbReference type="EMBL" id="GBF44612.1"/>
    </source>
</evidence>
<proteinExistence type="predicted"/>
<evidence type="ECO:0000259" key="1">
    <source>
        <dbReference type="Pfam" id="PF09346"/>
    </source>
</evidence>
<keyword evidence="3" id="KW-1185">Reference proteome</keyword>
<evidence type="ECO:0000313" key="3">
    <source>
        <dbReference type="Proteomes" id="UP000245206"/>
    </source>
</evidence>
<feature type="domain" description="Knr4/Smi1-like" evidence="1">
    <location>
        <begin position="46"/>
        <end position="157"/>
    </location>
</feature>
<accession>A0A2P2DIZ3</accession>
<reference evidence="3" key="1">
    <citation type="journal article" date="2019" name="Microbiol. Immunol.">
        <title>Molecular and phenotypic characterization of Leptospira johnsonii sp. nov., Leptospira ellinghausenii sp. nov. and Leptospira ryugenii sp. nov. isolated from soil and water in Japan.</title>
        <authorList>
            <person name="Masuzawa T."/>
            <person name="Saito M."/>
            <person name="Nakao R."/>
            <person name="Nikaido Y."/>
            <person name="Matsumoto M."/>
            <person name="Ogawa M."/>
            <person name="Yokoyama M."/>
            <person name="Hidaka Y."/>
            <person name="Tomita J."/>
            <person name="Sakakibara K."/>
            <person name="Suzuki K."/>
            <person name="Yasuda S."/>
            <person name="Sato H."/>
            <person name="Yamaguchi M."/>
            <person name="Yoshida S.I."/>
            <person name="Koizumi N."/>
            <person name="Kawamura Y."/>
        </authorList>
    </citation>
    <scope>NUCLEOTIDE SEQUENCE [LARGE SCALE GENOMIC DNA]</scope>
    <source>
        <strain evidence="3">E18</strain>
    </source>
</reference>
<dbReference type="AlphaFoldDB" id="A0A2P2DIZ3"/>
<comment type="caution">
    <text evidence="2">The sequence shown here is derived from an EMBL/GenBank/DDBJ whole genome shotgun (WGS) entry which is preliminary data.</text>
</comment>
<dbReference type="InterPro" id="IPR037883">
    <property type="entry name" value="Knr4/Smi1-like_sf"/>
</dbReference>
<sequence>MKNGELIKLTLETLKKRLNKNSELVCQNANGSFSTGKCVFNQPIQYEEIIRFQTKLKYELPIDYINFLMINNGCTLFEDSNFGGEILFYRLEEIESNTYEDNAEGFLKIGTIYQENIIINLKLYKKGEPNYLMVKDQHDHFLEAIKLESNFEIWFDRFIICQGEKFWNWKYQTAENYYKE</sequence>
<dbReference type="Proteomes" id="UP000245206">
    <property type="component" value="Unassembled WGS sequence"/>
</dbReference>
<name>A0A2P2DIZ3_9LEPT</name>
<gene>
    <name evidence="2" type="ORF">LPTSP2_39150</name>
</gene>
<dbReference type="SUPFAM" id="SSF160631">
    <property type="entry name" value="SMI1/KNR4-like"/>
    <property type="match status" value="1"/>
</dbReference>
<dbReference type="EMBL" id="BFAZ01000017">
    <property type="protein sequence ID" value="GBF44612.1"/>
    <property type="molecule type" value="Genomic_DNA"/>
</dbReference>
<organism evidence="2 3">
    <name type="scientific">Leptospira ellinghausenii</name>
    <dbReference type="NCBI Taxonomy" id="1917822"/>
    <lineage>
        <taxon>Bacteria</taxon>
        <taxon>Pseudomonadati</taxon>
        <taxon>Spirochaetota</taxon>
        <taxon>Spirochaetia</taxon>
        <taxon>Leptospirales</taxon>
        <taxon>Leptospiraceae</taxon>
        <taxon>Leptospira</taxon>
    </lineage>
</organism>
<dbReference type="RefSeq" id="WP_108961581.1">
    <property type="nucleotide sequence ID" value="NZ_BFAZ01000017.1"/>
</dbReference>
<dbReference type="InterPro" id="IPR018958">
    <property type="entry name" value="Knr4/Smi1-like_dom"/>
</dbReference>
<protein>
    <recommendedName>
        <fullName evidence="1">Knr4/Smi1-like domain-containing protein</fullName>
    </recommendedName>
</protein>
<dbReference type="Pfam" id="PF09346">
    <property type="entry name" value="SMI1_KNR4"/>
    <property type="match status" value="1"/>
</dbReference>
<dbReference type="Gene3D" id="3.40.1580.10">
    <property type="entry name" value="SMI1/KNR4-like"/>
    <property type="match status" value="1"/>
</dbReference>